<dbReference type="InterPro" id="IPR000182">
    <property type="entry name" value="GNAT_dom"/>
</dbReference>
<dbReference type="Pfam" id="PF00583">
    <property type="entry name" value="Acetyltransf_1"/>
    <property type="match status" value="1"/>
</dbReference>
<dbReference type="Proteomes" id="UP000236729">
    <property type="component" value="Unassembled WGS sequence"/>
</dbReference>
<organism evidence="2 5">
    <name type="scientific">Saccharopolyspora kobensis</name>
    <dbReference type="NCBI Taxonomy" id="146035"/>
    <lineage>
        <taxon>Bacteria</taxon>
        <taxon>Bacillati</taxon>
        <taxon>Actinomycetota</taxon>
        <taxon>Actinomycetes</taxon>
        <taxon>Pseudonocardiales</taxon>
        <taxon>Pseudonocardiaceae</taxon>
        <taxon>Saccharopolyspora</taxon>
    </lineage>
</organism>
<reference evidence="4 5" key="2">
    <citation type="submission" date="2016-10" db="EMBL/GenBank/DDBJ databases">
        <authorList>
            <person name="Varghese N."/>
            <person name="Submissions S."/>
        </authorList>
    </citation>
    <scope>NUCLEOTIDE SEQUENCE [LARGE SCALE GENOMIC DNA]</scope>
    <source>
        <strain evidence="5">ATCC 20501</strain>
        <strain evidence="3 4">CGMCC 4.3529</strain>
    </source>
</reference>
<sequence length="136" mass="14793">MLGRLSGNPCFVAEANGGRVVGFAEGRFRGSTFDGGRIYNERFGEFAELPPPHCKLDWICVADDVRRRGAGRELLHRFASEALQAGCSHIALKADESSDNSGRKAFFTGFGFYALDPELPDHLLGTDLASLVERTG</sequence>
<proteinExistence type="predicted"/>
<feature type="domain" description="N-acetyltransferase" evidence="1">
    <location>
        <begin position="1"/>
        <end position="133"/>
    </location>
</feature>
<dbReference type="Proteomes" id="UP000199690">
    <property type="component" value="Unassembled WGS sequence"/>
</dbReference>
<accession>A0A1I2CC10</accession>
<dbReference type="CDD" id="cd04301">
    <property type="entry name" value="NAT_SF"/>
    <property type="match status" value="1"/>
</dbReference>
<dbReference type="EMBL" id="FOME01000013">
    <property type="protein sequence ID" value="SFE65856.1"/>
    <property type="molecule type" value="Genomic_DNA"/>
</dbReference>
<gene>
    <name evidence="2" type="ORF">SAMN02982929_06626</name>
    <name evidence="3" type="ORF">SAMN05216506_11382</name>
</gene>
<protein>
    <submittedName>
        <fullName evidence="2">Acetyltransferase (GNAT) family protein</fullName>
    </submittedName>
</protein>
<keyword evidence="2" id="KW-0808">Transferase</keyword>
<dbReference type="SUPFAM" id="SSF55729">
    <property type="entry name" value="Acyl-CoA N-acyltransferases (Nat)"/>
    <property type="match status" value="1"/>
</dbReference>
<dbReference type="InterPro" id="IPR016181">
    <property type="entry name" value="Acyl_CoA_acyltransferase"/>
</dbReference>
<dbReference type="SMR" id="A0A1H6EGS2"/>
<dbReference type="EMBL" id="FNVB01000013">
    <property type="protein sequence ID" value="SEG97048.1"/>
    <property type="molecule type" value="Genomic_DNA"/>
</dbReference>
<evidence type="ECO:0000313" key="5">
    <source>
        <dbReference type="Proteomes" id="UP000236729"/>
    </source>
</evidence>
<evidence type="ECO:0000313" key="2">
    <source>
        <dbReference type="EMBL" id="SEG97048.1"/>
    </source>
</evidence>
<evidence type="ECO:0000259" key="1">
    <source>
        <dbReference type="PROSITE" id="PS51186"/>
    </source>
</evidence>
<evidence type="ECO:0000313" key="4">
    <source>
        <dbReference type="Proteomes" id="UP000199690"/>
    </source>
</evidence>
<reference evidence="2" key="1">
    <citation type="submission" date="2016-10" db="EMBL/GenBank/DDBJ databases">
        <authorList>
            <person name="de Groot N.N."/>
        </authorList>
    </citation>
    <scope>NUCLEOTIDE SEQUENCE [LARGE SCALE GENOMIC DNA]</scope>
    <source>
        <strain evidence="2">ATCC 20501</strain>
    </source>
</reference>
<name>A0A1H6EGS2_9PSEU</name>
<dbReference type="AlphaFoldDB" id="A0A1H6EGS2"/>
<evidence type="ECO:0000313" key="3">
    <source>
        <dbReference type="EMBL" id="SFE65856.1"/>
    </source>
</evidence>
<dbReference type="Gene3D" id="3.40.630.30">
    <property type="match status" value="1"/>
</dbReference>
<keyword evidence="4" id="KW-1185">Reference proteome</keyword>
<dbReference type="PROSITE" id="PS51186">
    <property type="entry name" value="GNAT"/>
    <property type="match status" value="1"/>
</dbReference>
<dbReference type="GO" id="GO:0016747">
    <property type="term" value="F:acyltransferase activity, transferring groups other than amino-acyl groups"/>
    <property type="evidence" value="ECO:0007669"/>
    <property type="project" value="InterPro"/>
</dbReference>
<accession>A0A1H6EGS2</accession>